<proteinExistence type="inferred from homology"/>
<dbReference type="AlphaFoldDB" id="A0A7C3UXD3"/>
<dbReference type="PANTHER" id="PTHR30486">
    <property type="entry name" value="TWITCHING MOTILITY PROTEIN PILT"/>
    <property type="match status" value="1"/>
</dbReference>
<evidence type="ECO:0000313" key="4">
    <source>
        <dbReference type="EMBL" id="HGF33898.1"/>
    </source>
</evidence>
<evidence type="ECO:0000256" key="1">
    <source>
        <dbReference type="ARBA" id="ARBA00006611"/>
    </source>
</evidence>
<dbReference type="InterPro" id="IPR001482">
    <property type="entry name" value="T2SS/T4SS_dom"/>
</dbReference>
<sequence length="467" mass="52451">MGWLPGDKREKEGVKADGGPRFPVEPGAPSSDANREKHLHAIKKRLHRTLVERLDIAQLETMDDQLVAAEIRRAVGHLLTEDPFPLTMEERARLAQELEFEILGLGPLEPLVRDNTISDILVNRYDEVYIERFGLLELTDVRFRDNAHLMKIINKIVSNIGRRIDESSPMVDARLPDGSRVNAIIPPLALDGPILSIRRFHVMRPTMEEVISRGTLTPEMALVMEAIVKSKLNILISGGTGSGKTTMLNILSTFLGPEERIVTVEDAAELQLQKRNVCRLETRPPNIEGKGEVTQRDLVRNALRMRPDRIIVGEVRGPEVMDMFQAMNTGHEGSMTTIHANSPRDALLRLETMVNLAGYQIPQRALRHLISSSLDVIIHLARHTDGVRRVVSLSEITGMESDVISLQDIFIFDRHGVAEDGKVLGQYVATGVRPRFADRCRLFGHPIPDEIFLPGKESRFRKTFVAR</sequence>
<dbReference type="InterPro" id="IPR027417">
    <property type="entry name" value="P-loop_NTPase"/>
</dbReference>
<protein>
    <submittedName>
        <fullName evidence="4">CpaF family protein</fullName>
    </submittedName>
</protein>
<dbReference type="CDD" id="cd01130">
    <property type="entry name" value="VirB11-like_ATPase"/>
    <property type="match status" value="1"/>
</dbReference>
<dbReference type="PANTHER" id="PTHR30486:SF15">
    <property type="entry name" value="TYPE II_IV SECRETION SYSTEM ATPASE"/>
    <property type="match status" value="1"/>
</dbReference>
<feature type="region of interest" description="Disordered" evidence="2">
    <location>
        <begin position="1"/>
        <end position="35"/>
    </location>
</feature>
<dbReference type="Gene3D" id="3.40.50.300">
    <property type="entry name" value="P-loop containing nucleotide triphosphate hydrolases"/>
    <property type="match status" value="1"/>
</dbReference>
<feature type="domain" description="Bacterial type II secretion system protein E" evidence="3">
    <location>
        <begin position="104"/>
        <end position="384"/>
    </location>
</feature>
<dbReference type="InterPro" id="IPR050921">
    <property type="entry name" value="T4SS_GSP_E_ATPase"/>
</dbReference>
<name>A0A7C3UXD3_9BACT</name>
<dbReference type="Gene3D" id="3.30.450.380">
    <property type="match status" value="1"/>
</dbReference>
<feature type="compositionally biased region" description="Basic and acidic residues" evidence="2">
    <location>
        <begin position="1"/>
        <end position="15"/>
    </location>
</feature>
<organism evidence="4">
    <name type="scientific">Desulfobacca acetoxidans</name>
    <dbReference type="NCBI Taxonomy" id="60893"/>
    <lineage>
        <taxon>Bacteria</taxon>
        <taxon>Pseudomonadati</taxon>
        <taxon>Thermodesulfobacteriota</taxon>
        <taxon>Desulfobaccia</taxon>
        <taxon>Desulfobaccales</taxon>
        <taxon>Desulfobaccaceae</taxon>
        <taxon>Desulfobacca</taxon>
    </lineage>
</organism>
<comment type="similarity">
    <text evidence="1">Belongs to the GSP E family.</text>
</comment>
<dbReference type="GO" id="GO:0016887">
    <property type="term" value="F:ATP hydrolysis activity"/>
    <property type="evidence" value="ECO:0007669"/>
    <property type="project" value="InterPro"/>
</dbReference>
<dbReference type="Pfam" id="PF00437">
    <property type="entry name" value="T2SSE"/>
    <property type="match status" value="1"/>
</dbReference>
<evidence type="ECO:0000256" key="2">
    <source>
        <dbReference type="SAM" id="MobiDB-lite"/>
    </source>
</evidence>
<dbReference type="EMBL" id="DTMF01000146">
    <property type="protein sequence ID" value="HGF33898.1"/>
    <property type="molecule type" value="Genomic_DNA"/>
</dbReference>
<gene>
    <name evidence="4" type="ORF">ENW96_05840</name>
</gene>
<accession>A0A7C3UXD3</accession>
<reference evidence="4" key="1">
    <citation type="journal article" date="2020" name="mSystems">
        <title>Genome- and Community-Level Interaction Insights into Carbon Utilization and Element Cycling Functions of Hydrothermarchaeota in Hydrothermal Sediment.</title>
        <authorList>
            <person name="Zhou Z."/>
            <person name="Liu Y."/>
            <person name="Xu W."/>
            <person name="Pan J."/>
            <person name="Luo Z.H."/>
            <person name="Li M."/>
        </authorList>
    </citation>
    <scope>NUCLEOTIDE SEQUENCE [LARGE SCALE GENOMIC DNA]</scope>
    <source>
        <strain evidence="4">SpSt-897</strain>
    </source>
</reference>
<dbReference type="SUPFAM" id="SSF52540">
    <property type="entry name" value="P-loop containing nucleoside triphosphate hydrolases"/>
    <property type="match status" value="1"/>
</dbReference>
<evidence type="ECO:0000259" key="3">
    <source>
        <dbReference type="Pfam" id="PF00437"/>
    </source>
</evidence>
<comment type="caution">
    <text evidence="4">The sequence shown here is derived from an EMBL/GenBank/DDBJ whole genome shotgun (WGS) entry which is preliminary data.</text>
</comment>